<evidence type="ECO:0000256" key="1">
    <source>
        <dbReference type="SAM" id="Phobius"/>
    </source>
</evidence>
<keyword evidence="1" id="KW-0472">Membrane</keyword>
<evidence type="ECO:0000313" key="3">
    <source>
        <dbReference type="EMBL" id="CAA7393377.1"/>
    </source>
</evidence>
<dbReference type="EMBL" id="LR746266">
    <property type="protein sequence ID" value="CAA7393377.1"/>
    <property type="molecule type" value="Genomic_DNA"/>
</dbReference>
<keyword evidence="1" id="KW-1133">Transmembrane helix</keyword>
<dbReference type="AlphaFoldDB" id="A0A7I8IJK4"/>
<keyword evidence="4" id="KW-1185">Reference proteome</keyword>
<organism evidence="2">
    <name type="scientific">Spirodela intermedia</name>
    <name type="common">Intermediate duckweed</name>
    <dbReference type="NCBI Taxonomy" id="51605"/>
    <lineage>
        <taxon>Eukaryota</taxon>
        <taxon>Viridiplantae</taxon>
        <taxon>Streptophyta</taxon>
        <taxon>Embryophyta</taxon>
        <taxon>Tracheophyta</taxon>
        <taxon>Spermatophyta</taxon>
        <taxon>Magnoliopsida</taxon>
        <taxon>Liliopsida</taxon>
        <taxon>Araceae</taxon>
        <taxon>Lemnoideae</taxon>
        <taxon>Spirodela</taxon>
    </lineage>
</organism>
<feature type="transmembrane region" description="Helical" evidence="1">
    <location>
        <begin position="47"/>
        <end position="69"/>
    </location>
</feature>
<accession>A0A7I8IJK4</accession>
<proteinExistence type="predicted"/>
<dbReference type="EMBL" id="LR743590">
    <property type="protein sequence ID" value="CAA2617632.1"/>
    <property type="molecule type" value="Genomic_DNA"/>
</dbReference>
<gene>
    <name evidence="2" type="ORF">SI7747_03003796</name>
    <name evidence="3" type="ORF">SI8410_03004135</name>
</gene>
<protein>
    <submittedName>
        <fullName evidence="2">Uncharacterized protein</fullName>
    </submittedName>
</protein>
<name>A0A7I8IJK4_SPIIN</name>
<sequence>MWHSEELLQREMGEKALLRSLARSAEFLLQKLEEDGPAATPSLRGPWIAAVSILLAVVLFVVGLMYYVYRCGCSNSKTKRMQADV</sequence>
<keyword evidence="1" id="KW-0812">Transmembrane</keyword>
<dbReference type="Proteomes" id="UP000663760">
    <property type="component" value="Chromosome 3"/>
</dbReference>
<evidence type="ECO:0000313" key="4">
    <source>
        <dbReference type="Proteomes" id="UP000663760"/>
    </source>
</evidence>
<reference evidence="2" key="1">
    <citation type="submission" date="2019-12" db="EMBL/GenBank/DDBJ databases">
        <authorList>
            <person name="Scholz U."/>
            <person name="Mascher M."/>
            <person name="Fiebig A."/>
        </authorList>
    </citation>
    <scope>NUCLEOTIDE SEQUENCE</scope>
</reference>
<evidence type="ECO:0000313" key="2">
    <source>
        <dbReference type="EMBL" id="CAA2617632.1"/>
    </source>
</evidence>